<evidence type="ECO:0000313" key="2">
    <source>
        <dbReference type="Proteomes" id="UP001499843"/>
    </source>
</evidence>
<accession>A0ABN3D076</accession>
<proteinExistence type="predicted"/>
<dbReference type="EMBL" id="BAAAQX010000047">
    <property type="protein sequence ID" value="GAA2215162.1"/>
    <property type="molecule type" value="Genomic_DNA"/>
</dbReference>
<keyword evidence="2" id="KW-1185">Reference proteome</keyword>
<gene>
    <name evidence="1" type="ORF">GCM10009850_106290</name>
</gene>
<organism evidence="1 2">
    <name type="scientific">Nonomuraea monospora</name>
    <dbReference type="NCBI Taxonomy" id="568818"/>
    <lineage>
        <taxon>Bacteria</taxon>
        <taxon>Bacillati</taxon>
        <taxon>Actinomycetota</taxon>
        <taxon>Actinomycetes</taxon>
        <taxon>Streptosporangiales</taxon>
        <taxon>Streptosporangiaceae</taxon>
        <taxon>Nonomuraea</taxon>
    </lineage>
</organism>
<reference evidence="1 2" key="1">
    <citation type="journal article" date="2019" name="Int. J. Syst. Evol. Microbiol.">
        <title>The Global Catalogue of Microorganisms (GCM) 10K type strain sequencing project: providing services to taxonomists for standard genome sequencing and annotation.</title>
        <authorList>
            <consortium name="The Broad Institute Genomics Platform"/>
            <consortium name="The Broad Institute Genome Sequencing Center for Infectious Disease"/>
            <person name="Wu L."/>
            <person name="Ma J."/>
        </authorList>
    </citation>
    <scope>NUCLEOTIDE SEQUENCE [LARGE SCALE GENOMIC DNA]</scope>
    <source>
        <strain evidence="1 2">JCM 16114</strain>
    </source>
</reference>
<protein>
    <submittedName>
        <fullName evidence="1">Uncharacterized protein</fullName>
    </submittedName>
</protein>
<name>A0ABN3D076_9ACTN</name>
<comment type="caution">
    <text evidence="1">The sequence shown here is derived from an EMBL/GenBank/DDBJ whole genome shotgun (WGS) entry which is preliminary data.</text>
</comment>
<sequence length="96" mass="10439">MSEYEEEEGWPCYFSESVAELLADPQVSPALFSAIAALSVEINETRGGVSGHTASSQWPQQRRVPLGKDGVLGVAEYVVVADAEEPHCVITRVQVY</sequence>
<dbReference type="Proteomes" id="UP001499843">
    <property type="component" value="Unassembled WGS sequence"/>
</dbReference>
<evidence type="ECO:0000313" key="1">
    <source>
        <dbReference type="EMBL" id="GAA2215162.1"/>
    </source>
</evidence>